<dbReference type="FunFam" id="3.30.70.870:FF:000001">
    <property type="entry name" value="Elongation factor G"/>
    <property type="match status" value="1"/>
</dbReference>
<dbReference type="SUPFAM" id="SSF50447">
    <property type="entry name" value="Translation proteins"/>
    <property type="match status" value="1"/>
</dbReference>
<keyword evidence="3" id="KW-0648">Protein biosynthesis</keyword>
<dbReference type="InterPro" id="IPR004161">
    <property type="entry name" value="EFTu-like_2"/>
</dbReference>
<dbReference type="FunFam" id="3.30.70.240:FF:000001">
    <property type="entry name" value="Elongation factor G"/>
    <property type="match status" value="1"/>
</dbReference>
<dbReference type="InterPro" id="IPR000640">
    <property type="entry name" value="EFG_V-like"/>
</dbReference>
<sequence>MESGTYVLNANKGKKERIGRLVKMHANSREEVQELRAGDLGAVIGLKMTTTGDTLCDEDNAVVLESMEFPEPVIEVAIEPKSKASQEKMGVALAKLAEEDPTFKTYTNQETGQTIIAGMGELHLEIIVDRLQREFKVECNVGKPQVSYKETIRKAVKAEGKFVRQSGGRGQYGHAVIELIPHQGPYEFENAVVGGSVPKEYVGPIDNGIQEASQAGILAGFPVLNFKVKLIDGSYHDVDSSEMAFKIAGSMAFKNAMAKADPVLLEPIMKVEITVPEEYMGDVMGHVNSRRGRIEGMDPQAGAQVIRAMVPLSEMFGYTTVLRSATQGRGVSSMEFAAYEEVPKSVQEQIIKK</sequence>
<dbReference type="InterPro" id="IPR041095">
    <property type="entry name" value="EFG_II"/>
</dbReference>
<feature type="domain" description="Elongation factor EFG" evidence="5">
    <location>
        <begin position="263"/>
        <end position="350"/>
    </location>
</feature>
<protein>
    <submittedName>
        <fullName evidence="7">Elongation factor G</fullName>
    </submittedName>
</protein>
<evidence type="ECO:0000259" key="6">
    <source>
        <dbReference type="SMART" id="SM00889"/>
    </source>
</evidence>
<evidence type="ECO:0000256" key="2">
    <source>
        <dbReference type="ARBA" id="ARBA00022768"/>
    </source>
</evidence>
<evidence type="ECO:0000259" key="5">
    <source>
        <dbReference type="SMART" id="SM00838"/>
    </source>
</evidence>
<dbReference type="Gene3D" id="3.30.70.240">
    <property type="match status" value="1"/>
</dbReference>
<feature type="domain" description="Translation elongation factor EFG/EF2" evidence="6">
    <location>
        <begin position="145"/>
        <end position="261"/>
    </location>
</feature>
<dbReference type="CDD" id="cd01434">
    <property type="entry name" value="EFG_mtEFG1_IV"/>
    <property type="match status" value="1"/>
</dbReference>
<keyword evidence="2 7" id="KW-0251">Elongation factor</keyword>
<dbReference type="InterPro" id="IPR009000">
    <property type="entry name" value="Transl_B-barrel_sf"/>
</dbReference>
<dbReference type="PANTHER" id="PTHR43261">
    <property type="entry name" value="TRANSLATION ELONGATION FACTOR G-RELATED"/>
    <property type="match status" value="1"/>
</dbReference>
<dbReference type="Gene3D" id="3.30.230.10">
    <property type="match status" value="1"/>
</dbReference>
<dbReference type="GO" id="GO:0005525">
    <property type="term" value="F:GTP binding"/>
    <property type="evidence" value="ECO:0007669"/>
    <property type="project" value="UniProtKB-KW"/>
</dbReference>
<dbReference type="Gene3D" id="2.40.30.10">
    <property type="entry name" value="Translation factors"/>
    <property type="match status" value="1"/>
</dbReference>
<organism evidence="7">
    <name type="scientific">bioreactor metagenome</name>
    <dbReference type="NCBI Taxonomy" id="1076179"/>
    <lineage>
        <taxon>unclassified sequences</taxon>
        <taxon>metagenomes</taxon>
        <taxon>ecological metagenomes</taxon>
    </lineage>
</organism>
<dbReference type="GO" id="GO:0003746">
    <property type="term" value="F:translation elongation factor activity"/>
    <property type="evidence" value="ECO:0007669"/>
    <property type="project" value="UniProtKB-KW"/>
</dbReference>
<evidence type="ECO:0000313" key="7">
    <source>
        <dbReference type="EMBL" id="MPM85423.1"/>
    </source>
</evidence>
<dbReference type="PANTHER" id="PTHR43261:SF1">
    <property type="entry name" value="RIBOSOME-RELEASING FACTOR 2, MITOCHONDRIAL"/>
    <property type="match status" value="1"/>
</dbReference>
<dbReference type="EMBL" id="VSSQ01033737">
    <property type="protein sequence ID" value="MPM85423.1"/>
    <property type="molecule type" value="Genomic_DNA"/>
</dbReference>
<keyword evidence="1" id="KW-0547">Nucleotide-binding</keyword>
<dbReference type="CDD" id="cd03713">
    <property type="entry name" value="EFG_mtEFG_C"/>
    <property type="match status" value="1"/>
</dbReference>
<comment type="caution">
    <text evidence="7">The sequence shown here is derived from an EMBL/GenBank/DDBJ whole genome shotgun (WGS) entry which is preliminary data.</text>
</comment>
<dbReference type="Gene3D" id="3.30.70.870">
    <property type="entry name" value="Elongation Factor G (Translational Gtpase), domain 3"/>
    <property type="match status" value="1"/>
</dbReference>
<dbReference type="AlphaFoldDB" id="A0A645D902"/>
<dbReference type="InterPro" id="IPR035649">
    <property type="entry name" value="EFG_V"/>
</dbReference>
<dbReference type="InterPro" id="IPR005517">
    <property type="entry name" value="Transl_elong_EFG/EF2_IV"/>
</dbReference>
<dbReference type="CDD" id="cd16262">
    <property type="entry name" value="EFG_III"/>
    <property type="match status" value="1"/>
</dbReference>
<name>A0A645D902_9ZZZZ</name>
<dbReference type="Pfam" id="PF14492">
    <property type="entry name" value="EFG_III"/>
    <property type="match status" value="1"/>
</dbReference>
<dbReference type="FunFam" id="3.30.230.10:FF:000003">
    <property type="entry name" value="Elongation factor G"/>
    <property type="match status" value="1"/>
</dbReference>
<evidence type="ECO:0000256" key="1">
    <source>
        <dbReference type="ARBA" id="ARBA00022741"/>
    </source>
</evidence>
<reference evidence="7" key="1">
    <citation type="submission" date="2019-08" db="EMBL/GenBank/DDBJ databases">
        <authorList>
            <person name="Kucharzyk K."/>
            <person name="Murdoch R.W."/>
            <person name="Higgins S."/>
            <person name="Loffler F."/>
        </authorList>
    </citation>
    <scope>NUCLEOTIDE SEQUENCE</scope>
</reference>
<dbReference type="Pfam" id="PF03764">
    <property type="entry name" value="EFG_IV"/>
    <property type="match status" value="1"/>
</dbReference>
<dbReference type="SMART" id="SM00889">
    <property type="entry name" value="EFG_IV"/>
    <property type="match status" value="1"/>
</dbReference>
<accession>A0A645D902</accession>
<dbReference type="SMART" id="SM00838">
    <property type="entry name" value="EFG_C"/>
    <property type="match status" value="1"/>
</dbReference>
<dbReference type="SUPFAM" id="SSF54211">
    <property type="entry name" value="Ribosomal protein S5 domain 2-like"/>
    <property type="match status" value="1"/>
</dbReference>
<evidence type="ECO:0000256" key="4">
    <source>
        <dbReference type="ARBA" id="ARBA00023134"/>
    </source>
</evidence>
<proteinExistence type="predicted"/>
<evidence type="ECO:0000256" key="3">
    <source>
        <dbReference type="ARBA" id="ARBA00022917"/>
    </source>
</evidence>
<dbReference type="InterPro" id="IPR020568">
    <property type="entry name" value="Ribosomal_Su5_D2-typ_SF"/>
</dbReference>
<dbReference type="InterPro" id="IPR047872">
    <property type="entry name" value="EFG_IV"/>
</dbReference>
<dbReference type="InterPro" id="IPR009022">
    <property type="entry name" value="EFG_III"/>
</dbReference>
<dbReference type="InterPro" id="IPR014721">
    <property type="entry name" value="Ribsml_uS5_D2-typ_fold_subgr"/>
</dbReference>
<dbReference type="Pfam" id="PF00679">
    <property type="entry name" value="EFG_C"/>
    <property type="match status" value="1"/>
</dbReference>
<dbReference type="SUPFAM" id="SSF54980">
    <property type="entry name" value="EF-G C-terminal domain-like"/>
    <property type="match status" value="2"/>
</dbReference>
<dbReference type="InterPro" id="IPR035647">
    <property type="entry name" value="EFG_III/V"/>
</dbReference>
<dbReference type="GO" id="GO:0032790">
    <property type="term" value="P:ribosome disassembly"/>
    <property type="evidence" value="ECO:0007669"/>
    <property type="project" value="TreeGrafter"/>
</dbReference>
<dbReference type="Pfam" id="PF03144">
    <property type="entry name" value="GTP_EFTU_D2"/>
    <property type="match status" value="1"/>
</dbReference>
<keyword evidence="4" id="KW-0342">GTP-binding</keyword>
<gene>
    <name evidence="7" type="primary">fusA_72</name>
    <name evidence="7" type="ORF">SDC9_132504</name>
</gene>